<feature type="compositionally biased region" description="Gly residues" evidence="1">
    <location>
        <begin position="114"/>
        <end position="124"/>
    </location>
</feature>
<dbReference type="HOGENOM" id="CLU_956825_0_0_1"/>
<feature type="region of interest" description="Disordered" evidence="1">
    <location>
        <begin position="1"/>
        <end position="40"/>
    </location>
</feature>
<keyword evidence="3" id="KW-1185">Reference proteome</keyword>
<gene>
    <name evidence="2" type="ORF">PLICRDRAFT_180394</name>
</gene>
<organism evidence="2 3">
    <name type="scientific">Plicaturopsis crispa FD-325 SS-3</name>
    <dbReference type="NCBI Taxonomy" id="944288"/>
    <lineage>
        <taxon>Eukaryota</taxon>
        <taxon>Fungi</taxon>
        <taxon>Dikarya</taxon>
        <taxon>Basidiomycota</taxon>
        <taxon>Agaricomycotina</taxon>
        <taxon>Agaricomycetes</taxon>
        <taxon>Agaricomycetidae</taxon>
        <taxon>Amylocorticiales</taxon>
        <taxon>Amylocorticiaceae</taxon>
        <taxon>Plicatura</taxon>
        <taxon>Plicaturopsis crispa</taxon>
    </lineage>
</organism>
<protein>
    <submittedName>
        <fullName evidence="2">Uncharacterized protein</fullName>
    </submittedName>
</protein>
<dbReference type="Proteomes" id="UP000053263">
    <property type="component" value="Unassembled WGS sequence"/>
</dbReference>
<evidence type="ECO:0000313" key="3">
    <source>
        <dbReference type="Proteomes" id="UP000053263"/>
    </source>
</evidence>
<dbReference type="AlphaFoldDB" id="A0A0C9SW45"/>
<sequence length="291" mass="30306">MLSTTSRPPPHTPATSQRCAHPHTHGVPYPIQLKGHHHHHSLAFRASHAHPPPYHFPARPPVALAVPTSPRTRRALRVHSGPLLRLHTASYISAPRTVLACQARRASAMKGKGGRVMGSKGGQGQATNAAASSPLRIRRAGCVGPRHYGRERCGRAGGRCRRSYTLHTQSHNGAVRASAAPVGATHIPVARPSAHPLPAPFPSALCTSVPSPVQPLQLPSVPWLSARSALARSPLRTVPQRGARTASVCAVPAGPVGAVPARPVGAVPTARVCAGPIGSNRATSICAVCAV</sequence>
<dbReference type="EMBL" id="KN832577">
    <property type="protein sequence ID" value="KII83490.1"/>
    <property type="molecule type" value="Genomic_DNA"/>
</dbReference>
<feature type="region of interest" description="Disordered" evidence="1">
    <location>
        <begin position="111"/>
        <end position="132"/>
    </location>
</feature>
<proteinExistence type="predicted"/>
<accession>A0A0C9SW45</accession>
<name>A0A0C9SW45_PLICR</name>
<reference evidence="2 3" key="1">
    <citation type="submission" date="2014-06" db="EMBL/GenBank/DDBJ databases">
        <title>Evolutionary Origins and Diversification of the Mycorrhizal Mutualists.</title>
        <authorList>
            <consortium name="DOE Joint Genome Institute"/>
            <consortium name="Mycorrhizal Genomics Consortium"/>
            <person name="Kohler A."/>
            <person name="Kuo A."/>
            <person name="Nagy L.G."/>
            <person name="Floudas D."/>
            <person name="Copeland A."/>
            <person name="Barry K.W."/>
            <person name="Cichocki N."/>
            <person name="Veneault-Fourrey C."/>
            <person name="LaButti K."/>
            <person name="Lindquist E.A."/>
            <person name="Lipzen A."/>
            <person name="Lundell T."/>
            <person name="Morin E."/>
            <person name="Murat C."/>
            <person name="Riley R."/>
            <person name="Ohm R."/>
            <person name="Sun H."/>
            <person name="Tunlid A."/>
            <person name="Henrissat B."/>
            <person name="Grigoriev I.V."/>
            <person name="Hibbett D.S."/>
            <person name="Martin F."/>
        </authorList>
    </citation>
    <scope>NUCLEOTIDE SEQUENCE [LARGE SCALE GENOMIC DNA]</scope>
    <source>
        <strain evidence="2 3">FD-325 SS-3</strain>
    </source>
</reference>
<evidence type="ECO:0000313" key="2">
    <source>
        <dbReference type="EMBL" id="KII83490.1"/>
    </source>
</evidence>
<evidence type="ECO:0000256" key="1">
    <source>
        <dbReference type="SAM" id="MobiDB-lite"/>
    </source>
</evidence>